<dbReference type="InterPro" id="IPR010065">
    <property type="entry name" value="AA_ABC_transptr_permease_3TM"/>
</dbReference>
<feature type="transmembrane region" description="Helical" evidence="8">
    <location>
        <begin position="56"/>
        <end position="80"/>
    </location>
</feature>
<keyword evidence="11" id="KW-1185">Reference proteome</keyword>
<dbReference type="GO" id="GO:0022857">
    <property type="term" value="F:transmembrane transporter activity"/>
    <property type="evidence" value="ECO:0007669"/>
    <property type="project" value="InterPro"/>
</dbReference>
<keyword evidence="2 8" id="KW-0813">Transport</keyword>
<dbReference type="AlphaFoldDB" id="A0A229USU9"/>
<dbReference type="RefSeq" id="WP_094015364.1">
    <property type="nucleotide sequence ID" value="NZ_NMQW01000017.1"/>
</dbReference>
<feature type="transmembrane region" description="Helical" evidence="8">
    <location>
        <begin position="20"/>
        <end position="44"/>
    </location>
</feature>
<evidence type="ECO:0000259" key="9">
    <source>
        <dbReference type="PROSITE" id="PS50928"/>
    </source>
</evidence>
<dbReference type="PROSITE" id="PS50928">
    <property type="entry name" value="ABC_TM1"/>
    <property type="match status" value="1"/>
</dbReference>
<reference evidence="10 11" key="1">
    <citation type="submission" date="2017-07" db="EMBL/GenBank/DDBJ databases">
        <title>Genome sequencing and assembly of Paenibacillus rigui.</title>
        <authorList>
            <person name="Mayilraj S."/>
        </authorList>
    </citation>
    <scope>NUCLEOTIDE SEQUENCE [LARGE SCALE GENOMIC DNA]</scope>
    <source>
        <strain evidence="10 11">JCM 16352</strain>
    </source>
</reference>
<evidence type="ECO:0000256" key="5">
    <source>
        <dbReference type="ARBA" id="ARBA00022970"/>
    </source>
</evidence>
<feature type="domain" description="ABC transmembrane type-1" evidence="9">
    <location>
        <begin position="21"/>
        <end position="216"/>
    </location>
</feature>
<sequence>MGKAFDVTMIWENLPKLLSYLHITLFIVIASLLFGIAVGLIIAVPRLYKVPVLSQIGAVYVSFVRGTPILIKLFLVYYGLPELLKPIGIDLSRVNPIVFVIITYSLSSGAFISENMRASVNSVDRGQTEAAYSVGLTSGQTFFRIVVPQALKVAFPNFANTFIGYLKDTSLAFSIGVMDMMGRGEAIIGATAHFLEVYISLSIIYYVTVIGLEKLFAVSERRLQRHERRLAAR</sequence>
<evidence type="ECO:0000256" key="6">
    <source>
        <dbReference type="ARBA" id="ARBA00022989"/>
    </source>
</evidence>
<keyword evidence="4 8" id="KW-0812">Transmembrane</keyword>
<gene>
    <name evidence="10" type="ORF">CF651_13480</name>
</gene>
<evidence type="ECO:0000256" key="2">
    <source>
        <dbReference type="ARBA" id="ARBA00022448"/>
    </source>
</evidence>
<keyword evidence="5" id="KW-0029">Amino-acid transport</keyword>
<comment type="caution">
    <text evidence="10">The sequence shown here is derived from an EMBL/GenBank/DDBJ whole genome shotgun (WGS) entry which is preliminary data.</text>
</comment>
<evidence type="ECO:0000256" key="1">
    <source>
        <dbReference type="ARBA" id="ARBA00004651"/>
    </source>
</evidence>
<dbReference type="CDD" id="cd06261">
    <property type="entry name" value="TM_PBP2"/>
    <property type="match status" value="1"/>
</dbReference>
<keyword evidence="7 8" id="KW-0472">Membrane</keyword>
<name>A0A229USU9_9BACL</name>
<feature type="transmembrane region" description="Helical" evidence="8">
    <location>
        <begin position="92"/>
        <end position="112"/>
    </location>
</feature>
<dbReference type="EMBL" id="NMQW01000017">
    <property type="protein sequence ID" value="OXM86215.1"/>
    <property type="molecule type" value="Genomic_DNA"/>
</dbReference>
<organism evidence="10 11">
    <name type="scientific">Paenibacillus rigui</name>
    <dbReference type="NCBI Taxonomy" id="554312"/>
    <lineage>
        <taxon>Bacteria</taxon>
        <taxon>Bacillati</taxon>
        <taxon>Bacillota</taxon>
        <taxon>Bacilli</taxon>
        <taxon>Bacillales</taxon>
        <taxon>Paenibacillaceae</taxon>
        <taxon>Paenibacillus</taxon>
    </lineage>
</organism>
<dbReference type="InterPro" id="IPR043429">
    <property type="entry name" value="ArtM/GltK/GlnP/TcyL/YhdX-like"/>
</dbReference>
<accession>A0A229USU9</accession>
<dbReference type="InterPro" id="IPR035906">
    <property type="entry name" value="MetI-like_sf"/>
</dbReference>
<dbReference type="Proteomes" id="UP000215509">
    <property type="component" value="Unassembled WGS sequence"/>
</dbReference>
<evidence type="ECO:0000256" key="8">
    <source>
        <dbReference type="RuleBase" id="RU363032"/>
    </source>
</evidence>
<dbReference type="InterPro" id="IPR000515">
    <property type="entry name" value="MetI-like"/>
</dbReference>
<comment type="subcellular location">
    <subcellularLocation>
        <location evidence="1 8">Cell membrane</location>
        <topology evidence="1 8">Multi-pass membrane protein</topology>
    </subcellularLocation>
</comment>
<dbReference type="GO" id="GO:0006865">
    <property type="term" value="P:amino acid transport"/>
    <property type="evidence" value="ECO:0007669"/>
    <property type="project" value="UniProtKB-KW"/>
</dbReference>
<proteinExistence type="inferred from homology"/>
<evidence type="ECO:0000256" key="4">
    <source>
        <dbReference type="ARBA" id="ARBA00022692"/>
    </source>
</evidence>
<protein>
    <submittedName>
        <fullName evidence="10">Cysteine ABC transporter permease</fullName>
    </submittedName>
</protein>
<evidence type="ECO:0000256" key="7">
    <source>
        <dbReference type="ARBA" id="ARBA00023136"/>
    </source>
</evidence>
<dbReference type="FunFam" id="1.10.3720.10:FF:000006">
    <property type="entry name" value="Glutamate/aspartate ABC transporter, permease protein GltK"/>
    <property type="match status" value="1"/>
</dbReference>
<evidence type="ECO:0000313" key="10">
    <source>
        <dbReference type="EMBL" id="OXM86215.1"/>
    </source>
</evidence>
<dbReference type="NCBIfam" id="TIGR01726">
    <property type="entry name" value="HEQRo_perm_3TM"/>
    <property type="match status" value="1"/>
</dbReference>
<comment type="similarity">
    <text evidence="8">Belongs to the binding-protein-dependent transport system permease family.</text>
</comment>
<dbReference type="GO" id="GO:0043190">
    <property type="term" value="C:ATP-binding cassette (ABC) transporter complex"/>
    <property type="evidence" value="ECO:0007669"/>
    <property type="project" value="InterPro"/>
</dbReference>
<keyword evidence="3" id="KW-1003">Cell membrane</keyword>
<evidence type="ECO:0000256" key="3">
    <source>
        <dbReference type="ARBA" id="ARBA00022475"/>
    </source>
</evidence>
<dbReference type="OrthoDB" id="9805999at2"/>
<dbReference type="SUPFAM" id="SSF161098">
    <property type="entry name" value="MetI-like"/>
    <property type="match status" value="1"/>
</dbReference>
<dbReference type="Pfam" id="PF00528">
    <property type="entry name" value="BPD_transp_1"/>
    <property type="match status" value="1"/>
</dbReference>
<evidence type="ECO:0000313" key="11">
    <source>
        <dbReference type="Proteomes" id="UP000215509"/>
    </source>
</evidence>
<keyword evidence="6 8" id="KW-1133">Transmembrane helix</keyword>
<dbReference type="Gene3D" id="1.10.3720.10">
    <property type="entry name" value="MetI-like"/>
    <property type="match status" value="1"/>
</dbReference>
<dbReference type="PANTHER" id="PTHR30614">
    <property type="entry name" value="MEMBRANE COMPONENT OF AMINO ACID ABC TRANSPORTER"/>
    <property type="match status" value="1"/>
</dbReference>
<dbReference type="PANTHER" id="PTHR30614:SF45">
    <property type="entry name" value="L-CYSTINE TRANSPORT SYSTEM PERMEASE PROTEIN TCYL"/>
    <property type="match status" value="1"/>
</dbReference>